<name>A0A162Q1Y4_PHYB8</name>
<reference evidence="2" key="1">
    <citation type="submission" date="2015-06" db="EMBL/GenBank/DDBJ databases">
        <title>Expansion of signal transduction pathways in fungi by whole-genome duplication.</title>
        <authorList>
            <consortium name="DOE Joint Genome Institute"/>
            <person name="Corrochano L.M."/>
            <person name="Kuo A."/>
            <person name="Marcet-Houben M."/>
            <person name="Polaino S."/>
            <person name="Salamov A."/>
            <person name="Villalobos J.M."/>
            <person name="Alvarez M.I."/>
            <person name="Avalos J."/>
            <person name="Benito E.P."/>
            <person name="Benoit I."/>
            <person name="Burger G."/>
            <person name="Camino L.P."/>
            <person name="Canovas D."/>
            <person name="Cerda-Olmedo E."/>
            <person name="Cheng J.-F."/>
            <person name="Dominguez A."/>
            <person name="Elias M."/>
            <person name="Eslava A.P."/>
            <person name="Glaser F."/>
            <person name="Grimwood J."/>
            <person name="Gutierrez G."/>
            <person name="Heitman J."/>
            <person name="Henrissat B."/>
            <person name="Iturriaga E.A."/>
            <person name="Lang B.F."/>
            <person name="Lavin J.L."/>
            <person name="Lee S."/>
            <person name="Li W."/>
            <person name="Lindquist E."/>
            <person name="Lopez-Garcia S."/>
            <person name="Luque E.M."/>
            <person name="Marcos A.T."/>
            <person name="Martin J."/>
            <person name="McCluskey K."/>
            <person name="Medina H.R."/>
            <person name="Miralles-Duran A."/>
            <person name="Miyazaki A."/>
            <person name="Munoz-Torres E."/>
            <person name="Oguiza J.A."/>
            <person name="Ohm R."/>
            <person name="Olmedo M."/>
            <person name="Orejas M."/>
            <person name="Ortiz-Castellanos L."/>
            <person name="Pisabarro A.G."/>
            <person name="Rodriguez-Romero J."/>
            <person name="Ruiz-Herrera J."/>
            <person name="Ruiz-Vazquez R."/>
            <person name="Sanz C."/>
            <person name="Schackwitz W."/>
            <person name="Schmutz J."/>
            <person name="Shahriari M."/>
            <person name="Shelest E."/>
            <person name="Silva-Franco F."/>
            <person name="Soanes D."/>
            <person name="Syed K."/>
            <person name="Tagua V.G."/>
            <person name="Talbot N.J."/>
            <person name="Thon M."/>
            <person name="De vries R.P."/>
            <person name="Wiebenga A."/>
            <person name="Yadav J.S."/>
            <person name="Braun E.L."/>
            <person name="Baker S."/>
            <person name="Garre V."/>
            <person name="Horwitz B."/>
            <person name="Torres-Martinez S."/>
            <person name="Idnurm A."/>
            <person name="Herrera-Estrella A."/>
            <person name="Gabaldon T."/>
            <person name="Grigoriev I.V."/>
        </authorList>
    </citation>
    <scope>NUCLEOTIDE SEQUENCE [LARGE SCALE GENOMIC DNA]</scope>
    <source>
        <strain evidence="2">NRRL 1555(-)</strain>
    </source>
</reference>
<dbReference type="RefSeq" id="XP_018294516.1">
    <property type="nucleotide sequence ID" value="XM_018430984.1"/>
</dbReference>
<accession>A0A162Q1Y4</accession>
<dbReference type="OrthoDB" id="10447848at2759"/>
<sequence>MEHNTIPIRQSTLDSIALLDYIIQSPGTLSELFATDRPLFSLQQQHIIHATVSHQTQPTLDEIKRQTEHALNLVHSLKRDIAETELSPASQNGAIATKTAFTELERVTNKLAAQIEKCTLHNQEDGMFDPSSCKYLMDRQLKSRRVYLRFYVILLDNCKKMNHNILRAEKQILHNHQAGLFVNGFQNKFDKTYWEKTLKELREPLINNFFHKPNDIYIQTYINPYIHSIFIFVRPNMNILKPKTKIWLEKEAVNSAIDCNFRLRSPTL</sequence>
<dbReference type="AlphaFoldDB" id="A0A162Q1Y4"/>
<dbReference type="Proteomes" id="UP000077315">
    <property type="component" value="Unassembled WGS sequence"/>
</dbReference>
<proteinExistence type="predicted"/>
<dbReference type="EMBL" id="KV440976">
    <property type="protein sequence ID" value="OAD76476.1"/>
    <property type="molecule type" value="Genomic_DNA"/>
</dbReference>
<keyword evidence="2" id="KW-1185">Reference proteome</keyword>
<protein>
    <submittedName>
        <fullName evidence="1">Uncharacterized protein</fullName>
    </submittedName>
</protein>
<dbReference type="GeneID" id="28991890"/>
<organism evidence="1 2">
    <name type="scientific">Phycomyces blakesleeanus (strain ATCC 8743b / DSM 1359 / FGSC 10004 / NBRC 33097 / NRRL 1555)</name>
    <dbReference type="NCBI Taxonomy" id="763407"/>
    <lineage>
        <taxon>Eukaryota</taxon>
        <taxon>Fungi</taxon>
        <taxon>Fungi incertae sedis</taxon>
        <taxon>Mucoromycota</taxon>
        <taxon>Mucoromycotina</taxon>
        <taxon>Mucoromycetes</taxon>
        <taxon>Mucorales</taxon>
        <taxon>Phycomycetaceae</taxon>
        <taxon>Phycomyces</taxon>
    </lineage>
</organism>
<dbReference type="InParanoid" id="A0A162Q1Y4"/>
<evidence type="ECO:0000313" key="2">
    <source>
        <dbReference type="Proteomes" id="UP000077315"/>
    </source>
</evidence>
<gene>
    <name evidence="1" type="ORF">PHYBLDRAFT_143440</name>
</gene>
<evidence type="ECO:0000313" key="1">
    <source>
        <dbReference type="EMBL" id="OAD76476.1"/>
    </source>
</evidence>
<dbReference type="VEuPathDB" id="FungiDB:PHYBLDRAFT_143440"/>